<accession>A0AAD7GLQ1</accession>
<feature type="region of interest" description="Disordered" evidence="1">
    <location>
        <begin position="268"/>
        <end position="288"/>
    </location>
</feature>
<feature type="region of interest" description="Disordered" evidence="1">
    <location>
        <begin position="125"/>
        <end position="149"/>
    </location>
</feature>
<organism evidence="2 3">
    <name type="scientific">Mycena rosella</name>
    <name type="common">Pink bonnet</name>
    <name type="synonym">Agaricus rosellus</name>
    <dbReference type="NCBI Taxonomy" id="1033263"/>
    <lineage>
        <taxon>Eukaryota</taxon>
        <taxon>Fungi</taxon>
        <taxon>Dikarya</taxon>
        <taxon>Basidiomycota</taxon>
        <taxon>Agaricomycotina</taxon>
        <taxon>Agaricomycetes</taxon>
        <taxon>Agaricomycetidae</taxon>
        <taxon>Agaricales</taxon>
        <taxon>Marasmiineae</taxon>
        <taxon>Mycenaceae</taxon>
        <taxon>Mycena</taxon>
    </lineage>
</organism>
<comment type="caution">
    <text evidence="2">The sequence shown here is derived from an EMBL/GenBank/DDBJ whole genome shotgun (WGS) entry which is preliminary data.</text>
</comment>
<dbReference type="AlphaFoldDB" id="A0AAD7GLQ1"/>
<name>A0AAD7GLQ1_MYCRO</name>
<proteinExistence type="predicted"/>
<feature type="region of interest" description="Disordered" evidence="1">
    <location>
        <begin position="89"/>
        <end position="108"/>
    </location>
</feature>
<evidence type="ECO:0000256" key="1">
    <source>
        <dbReference type="SAM" id="MobiDB-lite"/>
    </source>
</evidence>
<protein>
    <submittedName>
        <fullName evidence="2">Uncharacterized protein</fullName>
    </submittedName>
</protein>
<gene>
    <name evidence="2" type="ORF">B0H17DRAFT_1128725</name>
</gene>
<evidence type="ECO:0000313" key="2">
    <source>
        <dbReference type="EMBL" id="KAJ7700885.1"/>
    </source>
</evidence>
<reference evidence="2" key="1">
    <citation type="submission" date="2023-03" db="EMBL/GenBank/DDBJ databases">
        <title>Massive genome expansion in bonnet fungi (Mycena s.s.) driven by repeated elements and novel gene families across ecological guilds.</title>
        <authorList>
            <consortium name="Lawrence Berkeley National Laboratory"/>
            <person name="Harder C.B."/>
            <person name="Miyauchi S."/>
            <person name="Viragh M."/>
            <person name="Kuo A."/>
            <person name="Thoen E."/>
            <person name="Andreopoulos B."/>
            <person name="Lu D."/>
            <person name="Skrede I."/>
            <person name="Drula E."/>
            <person name="Henrissat B."/>
            <person name="Morin E."/>
            <person name="Kohler A."/>
            <person name="Barry K."/>
            <person name="LaButti K."/>
            <person name="Morin E."/>
            <person name="Salamov A."/>
            <person name="Lipzen A."/>
            <person name="Mereny Z."/>
            <person name="Hegedus B."/>
            <person name="Baldrian P."/>
            <person name="Stursova M."/>
            <person name="Weitz H."/>
            <person name="Taylor A."/>
            <person name="Grigoriev I.V."/>
            <person name="Nagy L.G."/>
            <person name="Martin F."/>
            <person name="Kauserud H."/>
        </authorList>
    </citation>
    <scope>NUCLEOTIDE SEQUENCE</scope>
    <source>
        <strain evidence="2">CBHHK067</strain>
    </source>
</reference>
<dbReference type="EMBL" id="JARKIE010000019">
    <property type="protein sequence ID" value="KAJ7700885.1"/>
    <property type="molecule type" value="Genomic_DNA"/>
</dbReference>
<keyword evidence="3" id="KW-1185">Reference proteome</keyword>
<evidence type="ECO:0000313" key="3">
    <source>
        <dbReference type="Proteomes" id="UP001221757"/>
    </source>
</evidence>
<dbReference type="Proteomes" id="UP001221757">
    <property type="component" value="Unassembled WGS sequence"/>
</dbReference>
<sequence>MAPFFAYSIHNPPDALLSGRFFDDSWLAIDTALWKYSHALDRQDGKGAVAAKFGLLDPADPERATSMETMLNKIRAQIAERCKAVAAPAPSASVQDPRPVASQPPGALSGHTYMMETKHMRAKVKVKTRGGASNEETTKNDIGADEEEDEEILPDALPKEFKIGKKVLKIFHRILQAPDDPSEIAGEKGKTVGVNKGQVRWAEFERECRQRPSTVQAMKRIGFGVCQTAGSSVRFDPPAKTARPITFHRYARPYEDIIILTVSSGSELGSNDVTAGRPRRLNEGRQKVTSDDICTCTQHLG</sequence>